<dbReference type="SUPFAM" id="SSF109604">
    <property type="entry name" value="HD-domain/PDEase-like"/>
    <property type="match status" value="1"/>
</dbReference>
<dbReference type="PROSITE" id="PS50110">
    <property type="entry name" value="RESPONSE_REGULATORY"/>
    <property type="match status" value="1"/>
</dbReference>
<evidence type="ECO:0000313" key="5">
    <source>
        <dbReference type="Proteomes" id="UP000055136"/>
    </source>
</evidence>
<dbReference type="Gene3D" id="1.10.3210.10">
    <property type="entry name" value="Hypothetical protein af1432"/>
    <property type="match status" value="1"/>
</dbReference>
<dbReference type="PANTHER" id="PTHR45228:SF1">
    <property type="entry name" value="CYCLIC DI-GMP PHOSPHODIESTERASE TM_0186"/>
    <property type="match status" value="1"/>
</dbReference>
<organism evidence="4 5">
    <name type="scientific">Candidatus Tenderia electrophaga</name>
    <dbReference type="NCBI Taxonomy" id="1748243"/>
    <lineage>
        <taxon>Bacteria</taxon>
        <taxon>Pseudomonadati</taxon>
        <taxon>Pseudomonadota</taxon>
        <taxon>Gammaproteobacteria</taxon>
        <taxon>Candidatus Tenderiales</taxon>
        <taxon>Candidatus Tenderiaceae</taxon>
        <taxon>Candidatus Tenderia</taxon>
    </lineage>
</organism>
<dbReference type="Proteomes" id="UP000055136">
    <property type="component" value="Chromosome"/>
</dbReference>
<dbReference type="PANTHER" id="PTHR45228">
    <property type="entry name" value="CYCLIC DI-GMP PHOSPHODIESTERASE TM_0186-RELATED"/>
    <property type="match status" value="1"/>
</dbReference>
<dbReference type="GO" id="GO:0008081">
    <property type="term" value="F:phosphoric diester hydrolase activity"/>
    <property type="evidence" value="ECO:0007669"/>
    <property type="project" value="UniProtKB-ARBA"/>
</dbReference>
<dbReference type="EMBL" id="CP013099">
    <property type="protein sequence ID" value="ALP51912.1"/>
    <property type="molecule type" value="Genomic_DNA"/>
</dbReference>
<dbReference type="SMART" id="SM00448">
    <property type="entry name" value="REC"/>
    <property type="match status" value="1"/>
</dbReference>
<dbReference type="Gene3D" id="3.40.50.2300">
    <property type="match status" value="1"/>
</dbReference>
<dbReference type="Pfam" id="PF13487">
    <property type="entry name" value="HD_5"/>
    <property type="match status" value="1"/>
</dbReference>
<dbReference type="CDD" id="cd00077">
    <property type="entry name" value="HDc"/>
    <property type="match status" value="1"/>
</dbReference>
<dbReference type="InterPro" id="IPR037522">
    <property type="entry name" value="HD_GYP_dom"/>
</dbReference>
<keyword evidence="1" id="KW-0597">Phosphoprotein</keyword>
<dbReference type="PROSITE" id="PS51832">
    <property type="entry name" value="HD_GYP"/>
    <property type="match status" value="1"/>
</dbReference>
<dbReference type="InterPro" id="IPR011006">
    <property type="entry name" value="CheY-like_superfamily"/>
</dbReference>
<dbReference type="InterPro" id="IPR003607">
    <property type="entry name" value="HD/PDEase_dom"/>
</dbReference>
<dbReference type="STRING" id="1748243.Tel_01480"/>
<dbReference type="SUPFAM" id="SSF52172">
    <property type="entry name" value="CheY-like"/>
    <property type="match status" value="1"/>
</dbReference>
<feature type="modified residue" description="4-aspartylphosphate" evidence="1">
    <location>
        <position position="33"/>
    </location>
</feature>
<dbReference type="InterPro" id="IPR001789">
    <property type="entry name" value="Sig_transdc_resp-reg_receiver"/>
</dbReference>
<evidence type="ECO:0000259" key="2">
    <source>
        <dbReference type="PROSITE" id="PS50110"/>
    </source>
</evidence>
<accession>A0A0S2T9U1</accession>
<dbReference type="Pfam" id="PF00072">
    <property type="entry name" value="Response_reg"/>
    <property type="match status" value="1"/>
</dbReference>
<evidence type="ECO:0000256" key="1">
    <source>
        <dbReference type="PROSITE-ProRule" id="PRU00169"/>
    </source>
</evidence>
<keyword evidence="5" id="KW-1185">Reference proteome</keyword>
<dbReference type="KEGG" id="tee:Tel_01480"/>
<feature type="domain" description="Response regulatory" evidence="2">
    <location>
        <begin position="1"/>
        <end position="100"/>
    </location>
</feature>
<evidence type="ECO:0008006" key="6">
    <source>
        <dbReference type="Google" id="ProtNLM"/>
    </source>
</evidence>
<dbReference type="SMART" id="SM00471">
    <property type="entry name" value="HDc"/>
    <property type="match status" value="1"/>
</dbReference>
<dbReference type="AlphaFoldDB" id="A0A0S2T9U1"/>
<proteinExistence type="predicted"/>
<evidence type="ECO:0000313" key="4">
    <source>
        <dbReference type="EMBL" id="ALP51912.1"/>
    </source>
</evidence>
<dbReference type="GO" id="GO:0000160">
    <property type="term" value="P:phosphorelay signal transduction system"/>
    <property type="evidence" value="ECO:0007669"/>
    <property type="project" value="InterPro"/>
</dbReference>
<reference evidence="4" key="1">
    <citation type="submission" date="2015-10" db="EMBL/GenBank/DDBJ databases">
        <title>Description of Candidatus Tenderia electrophaga gen. nov, sp. nov., an Uncultivated Electroautotroph from a Biocathode Enrichment.</title>
        <authorList>
            <person name="Eddie B.J."/>
            <person name="Malanoski A.P."/>
            <person name="Wang Z."/>
            <person name="Hall R.J."/>
            <person name="Oh S.D."/>
            <person name="Heiner C."/>
            <person name="Lin B."/>
            <person name="Strycharz-Glaven S.M."/>
        </authorList>
    </citation>
    <scope>NUCLEOTIDE SEQUENCE [LARGE SCALE GENOMIC DNA]</scope>
    <source>
        <strain evidence="4">NRL1</strain>
    </source>
</reference>
<dbReference type="InterPro" id="IPR052020">
    <property type="entry name" value="Cyclic_di-GMP/3'3'-cGAMP_PDE"/>
</dbReference>
<feature type="domain" description="HD-GYP" evidence="3">
    <location>
        <begin position="127"/>
        <end position="328"/>
    </location>
</feature>
<sequence>MLSGNDYQVDCAMDGVSAMATILRNEPDLICLDMYLPDISGLELLRLIRAEAANSQIPIVMITVDAERDLKLHCLESGADEFLNKPLDYAELSVRMANLLRAKRYNDLLKHYSASLEDEVRQKTDDIRRYCIDTVMTLTRAAEFRDENTGCHVARISHYARELAQRLGMGEEFCEQIFYASPMHDIGKLAIPDNILLKRGGLSGAEWDVMKTHTSMGKQILSGHGSPYLEMGQQIAESHHEYWDGSGYPQALAGAAIPLAARIVTLCDVYDALRSKRPYKPDYSHHRALELMRRGDERTYPEQFDPEVLNAFAAISGRFDEIFVESQRDSEFTSRISQLP</sequence>
<gene>
    <name evidence="4" type="ORF">Tel_01480</name>
</gene>
<evidence type="ECO:0000259" key="3">
    <source>
        <dbReference type="PROSITE" id="PS51832"/>
    </source>
</evidence>
<protein>
    <recommendedName>
        <fullName evidence="6">Two-component system response regulator</fullName>
    </recommendedName>
</protein>
<name>A0A0S2T9U1_9GAMM</name>